<evidence type="ECO:0000313" key="2">
    <source>
        <dbReference type="Proteomes" id="UP000278807"/>
    </source>
</evidence>
<name>A0A0R3TVF3_RODNA</name>
<proteinExistence type="predicted"/>
<sequence length="51" mass="5823">MIRMLKKLPVPFISFCCKWKQMNASSTTKHGTIRSIKIPNILYDPGSQITV</sequence>
<accession>A0A0R3TVF3</accession>
<dbReference type="EMBL" id="UZAE01013796">
    <property type="protein sequence ID" value="VDO11355.1"/>
    <property type="molecule type" value="Genomic_DNA"/>
</dbReference>
<reference evidence="3" key="1">
    <citation type="submission" date="2017-02" db="UniProtKB">
        <authorList>
            <consortium name="WormBaseParasite"/>
        </authorList>
    </citation>
    <scope>IDENTIFICATION</scope>
</reference>
<organism evidence="3">
    <name type="scientific">Rodentolepis nana</name>
    <name type="common">Dwarf tapeworm</name>
    <name type="synonym">Hymenolepis nana</name>
    <dbReference type="NCBI Taxonomy" id="102285"/>
    <lineage>
        <taxon>Eukaryota</taxon>
        <taxon>Metazoa</taxon>
        <taxon>Spiralia</taxon>
        <taxon>Lophotrochozoa</taxon>
        <taxon>Platyhelminthes</taxon>
        <taxon>Cestoda</taxon>
        <taxon>Eucestoda</taxon>
        <taxon>Cyclophyllidea</taxon>
        <taxon>Hymenolepididae</taxon>
        <taxon>Rodentolepis</taxon>
    </lineage>
</organism>
<keyword evidence="2" id="KW-1185">Reference proteome</keyword>
<gene>
    <name evidence="1" type="ORF">HNAJ_LOCUS11788</name>
</gene>
<evidence type="ECO:0000313" key="1">
    <source>
        <dbReference type="EMBL" id="VDO11355.1"/>
    </source>
</evidence>
<dbReference type="WBParaSite" id="HNAJ_0001179901-mRNA-1">
    <property type="protein sequence ID" value="HNAJ_0001179901-mRNA-1"/>
    <property type="gene ID" value="HNAJ_0001179901"/>
</dbReference>
<evidence type="ECO:0000313" key="3">
    <source>
        <dbReference type="WBParaSite" id="HNAJ_0001179901-mRNA-1"/>
    </source>
</evidence>
<dbReference type="Proteomes" id="UP000278807">
    <property type="component" value="Unassembled WGS sequence"/>
</dbReference>
<reference evidence="1 2" key="2">
    <citation type="submission" date="2018-11" db="EMBL/GenBank/DDBJ databases">
        <authorList>
            <consortium name="Pathogen Informatics"/>
        </authorList>
    </citation>
    <scope>NUCLEOTIDE SEQUENCE [LARGE SCALE GENOMIC DNA]</scope>
</reference>
<protein>
    <submittedName>
        <fullName evidence="3">Ovule protein</fullName>
    </submittedName>
</protein>
<dbReference type="AlphaFoldDB" id="A0A0R3TVF3"/>